<dbReference type="Proteomes" id="UP001597509">
    <property type="component" value="Unassembled WGS sequence"/>
</dbReference>
<reference evidence="2" key="1">
    <citation type="journal article" date="2019" name="Int. J. Syst. Evol. Microbiol.">
        <title>The Global Catalogue of Microorganisms (GCM) 10K type strain sequencing project: providing services to taxonomists for standard genome sequencing and annotation.</title>
        <authorList>
            <consortium name="The Broad Institute Genomics Platform"/>
            <consortium name="The Broad Institute Genome Sequencing Center for Infectious Disease"/>
            <person name="Wu L."/>
            <person name="Ma J."/>
        </authorList>
    </citation>
    <scope>NUCLEOTIDE SEQUENCE [LARGE SCALE GENOMIC DNA]</scope>
    <source>
        <strain evidence="2">KCTC 22209</strain>
    </source>
</reference>
<dbReference type="RefSeq" id="WP_380920844.1">
    <property type="nucleotide sequence ID" value="NZ_JBHUPE010000004.1"/>
</dbReference>
<proteinExistence type="predicted"/>
<name>A0ABW5YW87_9SPHI</name>
<dbReference type="Pfam" id="PF13289">
    <property type="entry name" value="SIR2_2"/>
    <property type="match status" value="1"/>
</dbReference>
<comment type="caution">
    <text evidence="1">The sequence shown here is derived from an EMBL/GenBank/DDBJ whole genome shotgun (WGS) entry which is preliminary data.</text>
</comment>
<dbReference type="EMBL" id="JBHUPE010000004">
    <property type="protein sequence ID" value="MFD2904672.1"/>
    <property type="molecule type" value="Genomic_DNA"/>
</dbReference>
<protein>
    <submittedName>
        <fullName evidence="1">SIR2 family protein</fullName>
    </submittedName>
</protein>
<evidence type="ECO:0000313" key="2">
    <source>
        <dbReference type="Proteomes" id="UP001597509"/>
    </source>
</evidence>
<gene>
    <name evidence="1" type="ORF">ACFS6I_12090</name>
</gene>
<keyword evidence="2" id="KW-1185">Reference proteome</keyword>
<organism evidence="1 2">
    <name type="scientific">Sphingobacterium anhuiense</name>
    <dbReference type="NCBI Taxonomy" id="493780"/>
    <lineage>
        <taxon>Bacteria</taxon>
        <taxon>Pseudomonadati</taxon>
        <taxon>Bacteroidota</taxon>
        <taxon>Sphingobacteriia</taxon>
        <taxon>Sphingobacteriales</taxon>
        <taxon>Sphingobacteriaceae</taxon>
        <taxon>Sphingobacterium</taxon>
    </lineage>
</organism>
<sequence length="402" mass="46430">MEQLLLLNNSSTVSFDDSNPKDIKVYIDGKEHDFGESTENRLEYAIATKRKKYSQTLNNQFENLLLLTGAGSSIGWGVGDKIGKSMVNLWDDVDQLLKPEVFGKLISKIGYNERWGDGTIIKNLEKVLSMATPAIPYISKDDIDIEACVNRIKAYIKDACQLSLPENSPHTVLLNKITKRKVTLPRFKLFTLNYDMMFEQAACESNFVIIDGFSFSQPRIFSGRNFDYDIVSRNQSRVKEEDNFIQKVFHLYKLHGSVNWEKQEKRIVQKDQTESPLMIYPHQSKYESSYEQPYFEMMSRFQTYLRKENVFLITVGFSYGDKHIVTAIIEALEQNPSFQLMIINLGIDETNENLKPFIEAASKYSNISIVSETFEDFSKHYPDLKAYNQDDNRKIVINIPNI</sequence>
<accession>A0ABW5YW87</accession>
<evidence type="ECO:0000313" key="1">
    <source>
        <dbReference type="EMBL" id="MFD2904672.1"/>
    </source>
</evidence>